<evidence type="ECO:0000313" key="2">
    <source>
        <dbReference type="Proteomes" id="UP001056120"/>
    </source>
</evidence>
<accession>A0ACB9K6N4</accession>
<keyword evidence="2" id="KW-1185">Reference proteome</keyword>
<comment type="caution">
    <text evidence="1">The sequence shown here is derived from an EMBL/GenBank/DDBJ whole genome shotgun (WGS) entry which is preliminary data.</text>
</comment>
<dbReference type="EMBL" id="CM042018">
    <property type="protein sequence ID" value="KAI3827931.1"/>
    <property type="molecule type" value="Genomic_DNA"/>
</dbReference>
<reference evidence="1 2" key="2">
    <citation type="journal article" date="2022" name="Mol. Ecol. Resour.">
        <title>The genomes of chicory, endive, great burdock and yacon provide insights into Asteraceae paleo-polyploidization history and plant inulin production.</title>
        <authorList>
            <person name="Fan W."/>
            <person name="Wang S."/>
            <person name="Wang H."/>
            <person name="Wang A."/>
            <person name="Jiang F."/>
            <person name="Liu H."/>
            <person name="Zhao H."/>
            <person name="Xu D."/>
            <person name="Zhang Y."/>
        </authorList>
    </citation>
    <scope>NUCLEOTIDE SEQUENCE [LARGE SCALE GENOMIC DNA]</scope>
    <source>
        <strain evidence="2">cv. Yunnan</strain>
        <tissue evidence="1">Leaves</tissue>
    </source>
</reference>
<protein>
    <submittedName>
        <fullName evidence="1">Uncharacterized protein</fullName>
    </submittedName>
</protein>
<organism evidence="1 2">
    <name type="scientific">Smallanthus sonchifolius</name>
    <dbReference type="NCBI Taxonomy" id="185202"/>
    <lineage>
        <taxon>Eukaryota</taxon>
        <taxon>Viridiplantae</taxon>
        <taxon>Streptophyta</taxon>
        <taxon>Embryophyta</taxon>
        <taxon>Tracheophyta</taxon>
        <taxon>Spermatophyta</taxon>
        <taxon>Magnoliopsida</taxon>
        <taxon>eudicotyledons</taxon>
        <taxon>Gunneridae</taxon>
        <taxon>Pentapetalae</taxon>
        <taxon>asterids</taxon>
        <taxon>campanulids</taxon>
        <taxon>Asterales</taxon>
        <taxon>Asteraceae</taxon>
        <taxon>Asteroideae</taxon>
        <taxon>Heliantheae alliance</taxon>
        <taxon>Millerieae</taxon>
        <taxon>Smallanthus</taxon>
    </lineage>
</organism>
<proteinExistence type="predicted"/>
<gene>
    <name evidence="1" type="ORF">L1987_02020</name>
</gene>
<sequence>MYYHRDADLDKEVGEQALGLIEYFKWPLDFEEFLDEPDEYGDEMPDDLLEMMAELEDIIGTTPSVGKLVEVVEDPEIRGKNPPVIESSGFRLLKTPSVGRFTGDKLLGYLNHIIFRPGRYKLWWKDLSSTCNMSSVFDRSLKVLKLWRTGRPRRMKAVPVRIKEKPPGRLV</sequence>
<evidence type="ECO:0000313" key="1">
    <source>
        <dbReference type="EMBL" id="KAI3827931.1"/>
    </source>
</evidence>
<reference evidence="2" key="1">
    <citation type="journal article" date="2022" name="Mol. Ecol. Resour.">
        <title>The genomes of chicory, endive, great burdock and yacon provide insights into Asteraceae palaeo-polyploidization history and plant inulin production.</title>
        <authorList>
            <person name="Fan W."/>
            <person name="Wang S."/>
            <person name="Wang H."/>
            <person name="Wang A."/>
            <person name="Jiang F."/>
            <person name="Liu H."/>
            <person name="Zhao H."/>
            <person name="Xu D."/>
            <person name="Zhang Y."/>
        </authorList>
    </citation>
    <scope>NUCLEOTIDE SEQUENCE [LARGE SCALE GENOMIC DNA]</scope>
    <source>
        <strain evidence="2">cv. Yunnan</strain>
    </source>
</reference>
<name>A0ACB9K6N4_9ASTR</name>
<dbReference type="Proteomes" id="UP001056120">
    <property type="component" value="Linkage Group LG01"/>
</dbReference>